<dbReference type="Proteomes" id="UP000756387">
    <property type="component" value="Unassembled WGS sequence"/>
</dbReference>
<reference evidence="4 5" key="1">
    <citation type="submission" date="2020-10" db="EMBL/GenBank/DDBJ databases">
        <title>Nocardioides sp. isolated from sludge.</title>
        <authorList>
            <person name="Zhang X."/>
        </authorList>
    </citation>
    <scope>NUCLEOTIDE SEQUENCE [LARGE SCALE GENOMIC DNA]</scope>
    <source>
        <strain evidence="4 5">Y6</strain>
    </source>
</reference>
<dbReference type="Gene3D" id="2.60.40.10">
    <property type="entry name" value="Immunoglobulins"/>
    <property type="match status" value="8"/>
</dbReference>
<accession>A0ABR9RTE1</accession>
<feature type="chain" id="PRO_5046821610" evidence="2">
    <location>
        <begin position="43"/>
        <end position="1731"/>
    </location>
</feature>
<feature type="signal peptide" evidence="2">
    <location>
        <begin position="1"/>
        <end position="42"/>
    </location>
</feature>
<sequence>MSTSVPSRARAQASLPTLRRWGLAGVAAAVAAATLQPTPATASTVEAPVLIAPADPVTALPQLAWEASVGATGYEVQVDDQASFASPEWRSTTVNTITVPTSPMRSGTQHVRVRAKDARNTWSPWSQTSFTVVTAPGPSLVSPADESELTQPDEPPLLAWTPLTGAQSYTVEIDTEPNFIDPLTYTTTSTSMVVPANQNPQETYHWRVRATFASGVFSDFSAEVHTYQVFALPAPVVVGPSNDEDVTDVVLEWEPVAGAKHYELEVDDDHDFSSPESGIPAAILGTRFSPRTTFGNDQYYWRVRAVDANNNPSPWVRLADEDHYEFDRVWRDTPTLVHPFDSSGTTTHAGDDLYFQWTPVRNASHYQLWLSTDPNFTDPSPVTKKCLVVGTTYTPGESGDGCMPGSEGEVYHWKVRAYDKPYDRDGVEGIFSASQRFTYRDSSAFTVRTPAPAATVATPTVSWDAVDNAATYTISFTDASNRTVHSATTRSTSYTPAKLDDGSYTYALTAKDAFGRVSATFRRTFTLASEEAGNGPRLVPEVKPATYDAPSLSWSPHPSTTRDRNNEPLPVHYRVEVRKSDAEVWLSTATAPVLSTKWEFPAATDTSDYFLAEGNYVWRVSAYDSEGTFLGRGPEATFTVRPLEAVTGQRIALSGLALDEGDVCAKSLRDGARNWCDSTPTTPVLDWDSVPHASFYRVHVSRDADFTTGLVAPDVSTTNTRWTPRPTYVGGALPDSQASTAYHWFIQPCKTPTKCGPDPRSTVNPADHAFRKTSPRVELLAPTDGTTTTGTTVTFDWKDYLETNLATTYSETSETSSQEAMSYELQVSTDPQFGSTLEHVTVDQTTYTSATTTYPEGPLHWRVQPVDGAGNKLGWSESRAFTKTSPAPELLSPLAGATVNRTVPFRWKAMPYASAYEIQVAANEDTNFSNANLVVKTRSSKRPAWTNGIAEPALTPSDNAYVWRVRRIESSGRTGDWSTPERFFVAAEHPTPLTPADAATVGPRALALSWDAVEGTSRHKVHLRRVGTTSVTTTTTAATSWAPTAIVVGATYEWRVEALDSASKVIGGSGWQTYTIGGPPTATVATRVTGAGVLGEELTVTAPVWDHPGVRTTFQWMRDGEPIEAATASTYVVSEEDVHHTLTVVATGDSAEFGFGSSTSNEVVGQPGAGPVALGLPTVSGPGRVGTTLVSTPVAWDRAGVVTTLQWMRGTQPISGATGTTYTLTPDDVRSAVSLRVTGTLVARRPTVVTSNAVTVTLGDAPRVRTNPVVTGDPRVGRTLTVTAPTWDQPGVVDSRQWLRDGTPIAGATAVTYVPTAADLDRTLSVRFSGSKAGHDSATATSAGVTVRVGDAPSVLTRPSLTGTAKVGGTLHVATPTWSLTGVVTAVQWLRDGTPVAGATGFSYTPGAADLGRTVSARVRGTRAGHAEGTAESAGLSIAPGDAPVAQSRPVVEGTPRVGETLRAVAPSWNRSGVQTTHVWLRDGVPIPGHTGSTYVVVASDAGSRISLRYTGTQPGHAEATSTSASVLVLPGAAPVPSGNAAPTGGTAVGATLRAPALTWDRAGVRVTRQWLRDGVPLAGQTGETYVVVEADAGHTITVLTTGTLAGHAPAQVTSAGVVIAAPEPPVVTPPSGPVASKVALTVPKKVRAKGKRKVRVKVKVRVTASDTTPTGTVQVRVGKRVVGKGTLKEGRLTLKLKPLKVGRHTLKVTYSGSSTVKKSTTKKKVRIVRR</sequence>
<dbReference type="EMBL" id="JADCSA010000007">
    <property type="protein sequence ID" value="MBE7324863.1"/>
    <property type="molecule type" value="Genomic_DNA"/>
</dbReference>
<gene>
    <name evidence="4" type="ORF">IEQ44_09365</name>
</gene>
<evidence type="ECO:0000259" key="3">
    <source>
        <dbReference type="Pfam" id="PF16640"/>
    </source>
</evidence>
<dbReference type="InterPro" id="IPR032109">
    <property type="entry name" value="Big_3_5"/>
</dbReference>
<dbReference type="Gene3D" id="2.60.40.2700">
    <property type="match status" value="6"/>
</dbReference>
<name>A0ABR9RTE1_9ACTN</name>
<dbReference type="InterPro" id="IPR013783">
    <property type="entry name" value="Ig-like_fold"/>
</dbReference>
<keyword evidence="2" id="KW-0732">Signal</keyword>
<keyword evidence="5" id="KW-1185">Reference proteome</keyword>
<evidence type="ECO:0000256" key="2">
    <source>
        <dbReference type="SAM" id="SignalP"/>
    </source>
</evidence>
<evidence type="ECO:0000313" key="5">
    <source>
        <dbReference type="Proteomes" id="UP000756387"/>
    </source>
</evidence>
<comment type="caution">
    <text evidence="4">The sequence shown here is derived from an EMBL/GenBank/DDBJ whole genome shotgun (WGS) entry which is preliminary data.</text>
</comment>
<feature type="domain" description="Bacterial Ig-like" evidence="3">
    <location>
        <begin position="1657"/>
        <end position="1723"/>
    </location>
</feature>
<evidence type="ECO:0000313" key="4">
    <source>
        <dbReference type="EMBL" id="MBE7324863.1"/>
    </source>
</evidence>
<feature type="region of interest" description="Disordered" evidence="1">
    <location>
        <begin position="1426"/>
        <end position="1449"/>
    </location>
</feature>
<protein>
    <submittedName>
        <fullName evidence="4">Ig-like domain repeat protein</fullName>
    </submittedName>
</protein>
<proteinExistence type="predicted"/>
<dbReference type="Pfam" id="PF16640">
    <property type="entry name" value="Big_3_5"/>
    <property type="match status" value="1"/>
</dbReference>
<dbReference type="RefSeq" id="WP_193638185.1">
    <property type="nucleotide sequence ID" value="NZ_JADCSA010000007.1"/>
</dbReference>
<organism evidence="4 5">
    <name type="scientific">Nocardioides malaquae</name>
    <dbReference type="NCBI Taxonomy" id="2773426"/>
    <lineage>
        <taxon>Bacteria</taxon>
        <taxon>Bacillati</taxon>
        <taxon>Actinomycetota</taxon>
        <taxon>Actinomycetes</taxon>
        <taxon>Propionibacteriales</taxon>
        <taxon>Nocardioidaceae</taxon>
        <taxon>Nocardioides</taxon>
    </lineage>
</organism>
<evidence type="ECO:0000256" key="1">
    <source>
        <dbReference type="SAM" id="MobiDB-lite"/>
    </source>
</evidence>